<keyword evidence="2" id="KW-0812">Transmembrane</keyword>
<keyword evidence="2" id="KW-0472">Membrane</keyword>
<gene>
    <name evidence="4" type="ORF">P3X46_017502</name>
</gene>
<feature type="compositionally biased region" description="Acidic residues" evidence="1">
    <location>
        <begin position="197"/>
        <end position="214"/>
    </location>
</feature>
<protein>
    <recommendedName>
        <fullName evidence="3">DUF4408 domain-containing protein</fullName>
    </recommendedName>
</protein>
<evidence type="ECO:0000256" key="1">
    <source>
        <dbReference type="SAM" id="MobiDB-lite"/>
    </source>
</evidence>
<accession>A0ABQ9LPY1</accession>
<dbReference type="PANTHER" id="PTHR35762">
    <property type="entry name" value="TRANSMEMBRANE PROTEIN"/>
    <property type="match status" value="1"/>
</dbReference>
<reference evidence="4 5" key="1">
    <citation type="journal article" date="2023" name="Plant Biotechnol. J.">
        <title>Chromosome-level wild Hevea brasiliensis genome provides new tools for genomic-assisted breeding and valuable loci to elevate rubber yield.</title>
        <authorList>
            <person name="Cheng H."/>
            <person name="Song X."/>
            <person name="Hu Y."/>
            <person name="Wu T."/>
            <person name="Yang Q."/>
            <person name="An Z."/>
            <person name="Feng S."/>
            <person name="Deng Z."/>
            <person name="Wu W."/>
            <person name="Zeng X."/>
            <person name="Tu M."/>
            <person name="Wang X."/>
            <person name="Huang H."/>
        </authorList>
    </citation>
    <scope>NUCLEOTIDE SEQUENCE [LARGE SCALE GENOMIC DNA]</scope>
    <source>
        <strain evidence="4">MT/VB/25A 57/8</strain>
    </source>
</reference>
<organism evidence="4 5">
    <name type="scientific">Hevea brasiliensis</name>
    <name type="common">Para rubber tree</name>
    <name type="synonym">Siphonia brasiliensis</name>
    <dbReference type="NCBI Taxonomy" id="3981"/>
    <lineage>
        <taxon>Eukaryota</taxon>
        <taxon>Viridiplantae</taxon>
        <taxon>Streptophyta</taxon>
        <taxon>Embryophyta</taxon>
        <taxon>Tracheophyta</taxon>
        <taxon>Spermatophyta</taxon>
        <taxon>Magnoliopsida</taxon>
        <taxon>eudicotyledons</taxon>
        <taxon>Gunneridae</taxon>
        <taxon>Pentapetalae</taxon>
        <taxon>rosids</taxon>
        <taxon>fabids</taxon>
        <taxon>Malpighiales</taxon>
        <taxon>Euphorbiaceae</taxon>
        <taxon>Crotonoideae</taxon>
        <taxon>Micrandreae</taxon>
        <taxon>Hevea</taxon>
    </lineage>
</organism>
<evidence type="ECO:0000259" key="3">
    <source>
        <dbReference type="Pfam" id="PF14364"/>
    </source>
</evidence>
<evidence type="ECO:0000313" key="5">
    <source>
        <dbReference type="Proteomes" id="UP001174677"/>
    </source>
</evidence>
<dbReference type="InterPro" id="IPR025520">
    <property type="entry name" value="DUF4408"/>
</dbReference>
<dbReference type="Proteomes" id="UP001174677">
    <property type="component" value="Chromosome 10"/>
</dbReference>
<evidence type="ECO:0000256" key="2">
    <source>
        <dbReference type="SAM" id="Phobius"/>
    </source>
</evidence>
<feature type="transmembrane region" description="Helical" evidence="2">
    <location>
        <begin position="66"/>
        <end position="87"/>
    </location>
</feature>
<feature type="region of interest" description="Disordered" evidence="1">
    <location>
        <begin position="177"/>
        <end position="220"/>
    </location>
</feature>
<dbReference type="PANTHER" id="PTHR35762:SF5">
    <property type="entry name" value="DUF4408 DOMAIN-CONTAINING PROTEIN"/>
    <property type="match status" value="1"/>
</dbReference>
<keyword evidence="2" id="KW-1133">Transmembrane helix</keyword>
<sequence>MDKLCKAKKLQAMESTHKTHQFLHSIFFHALIALTCSLLCSYPYWFPSLCYSIKQFLFLSLTSTTYSSFFSPKCLFLVVNVIVVFLIGESILVGSHSSPAGEIYDEYVERSRNLRGVPSSATLQEKEVELNLNEEKRVTIVQDEQVKEEIKQVIEETETEEFHEVEAEAQEEEVHQVETEAQEEVEAEAEAKANQTEIEEEYEEEKERDGEEETSLPAEELKRRVEEFIARVNKQRWLEEARLLVSFSA</sequence>
<name>A0ABQ9LPY1_HEVBR</name>
<keyword evidence="5" id="KW-1185">Reference proteome</keyword>
<evidence type="ECO:0000313" key="4">
    <source>
        <dbReference type="EMBL" id="KAJ9169295.1"/>
    </source>
</evidence>
<dbReference type="EMBL" id="JARPOI010000010">
    <property type="protein sequence ID" value="KAJ9169295.1"/>
    <property type="molecule type" value="Genomic_DNA"/>
</dbReference>
<feature type="transmembrane region" description="Helical" evidence="2">
    <location>
        <begin position="21"/>
        <end position="46"/>
    </location>
</feature>
<proteinExistence type="predicted"/>
<comment type="caution">
    <text evidence="4">The sequence shown here is derived from an EMBL/GenBank/DDBJ whole genome shotgun (WGS) entry which is preliminary data.</text>
</comment>
<dbReference type="Pfam" id="PF14364">
    <property type="entry name" value="DUF4408"/>
    <property type="match status" value="1"/>
</dbReference>
<feature type="domain" description="DUF4408" evidence="3">
    <location>
        <begin position="63"/>
        <end position="90"/>
    </location>
</feature>